<dbReference type="GO" id="GO:0004803">
    <property type="term" value="F:transposase activity"/>
    <property type="evidence" value="ECO:0007669"/>
    <property type="project" value="InterPro"/>
</dbReference>
<dbReference type="HOGENOM" id="CLU_101320_1_0_10"/>
<organism evidence="2 3">
    <name type="scientific">Saprospira grandis DSM 2844</name>
    <dbReference type="NCBI Taxonomy" id="694433"/>
    <lineage>
        <taxon>Bacteria</taxon>
        <taxon>Pseudomonadati</taxon>
        <taxon>Bacteroidota</taxon>
        <taxon>Saprospiria</taxon>
        <taxon>Saprospirales</taxon>
        <taxon>Saprospiraceae</taxon>
        <taxon>Saprospira</taxon>
    </lineage>
</organism>
<name>J1I0S0_9BACT</name>
<dbReference type="InterPro" id="IPR036515">
    <property type="entry name" value="Transposase_17_sf"/>
</dbReference>
<dbReference type="SUPFAM" id="SSF143422">
    <property type="entry name" value="Transposase IS200-like"/>
    <property type="match status" value="1"/>
</dbReference>
<evidence type="ECO:0000313" key="2">
    <source>
        <dbReference type="EMBL" id="EJF51863.1"/>
    </source>
</evidence>
<gene>
    <name evidence="2" type="ORF">SapgrDRAFT_0104</name>
</gene>
<dbReference type="GO" id="GO:0003677">
    <property type="term" value="F:DNA binding"/>
    <property type="evidence" value="ECO:0007669"/>
    <property type="project" value="InterPro"/>
</dbReference>
<dbReference type="Proteomes" id="UP000005113">
    <property type="component" value="Unassembled WGS sequence"/>
</dbReference>
<evidence type="ECO:0000259" key="1">
    <source>
        <dbReference type="SMART" id="SM01321"/>
    </source>
</evidence>
<dbReference type="RefSeq" id="WP_002656368.1">
    <property type="nucleotide sequence ID" value="NZ_JH719942.1"/>
</dbReference>
<dbReference type="AlphaFoldDB" id="J1I0S0"/>
<dbReference type="Pfam" id="PF01797">
    <property type="entry name" value="Y1_Tnp"/>
    <property type="match status" value="1"/>
</dbReference>
<protein>
    <submittedName>
        <fullName evidence="2">Transposase</fullName>
    </submittedName>
</protein>
<dbReference type="InterPro" id="IPR002686">
    <property type="entry name" value="Transposase_17"/>
</dbReference>
<dbReference type="PANTHER" id="PTHR33360:SF2">
    <property type="entry name" value="TRANSPOSASE FOR INSERTION SEQUENCE ELEMENT IS200"/>
    <property type="match status" value="1"/>
</dbReference>
<dbReference type="OrthoDB" id="9797997at2"/>
<evidence type="ECO:0000313" key="3">
    <source>
        <dbReference type="Proteomes" id="UP000005113"/>
    </source>
</evidence>
<proteinExistence type="predicted"/>
<dbReference type="NCBIfam" id="NF033573">
    <property type="entry name" value="transpos_IS200"/>
    <property type="match status" value="1"/>
</dbReference>
<dbReference type="GO" id="GO:0006313">
    <property type="term" value="P:DNA transposition"/>
    <property type="evidence" value="ECO:0007669"/>
    <property type="project" value="InterPro"/>
</dbReference>
<dbReference type="PANTHER" id="PTHR33360">
    <property type="entry name" value="TRANSPOSASE FOR INSERTION SEQUENCE ELEMENT IS200"/>
    <property type="match status" value="1"/>
</dbReference>
<feature type="domain" description="Transposase IS200-like" evidence="1">
    <location>
        <begin position="3"/>
        <end position="117"/>
    </location>
</feature>
<sequence length="123" mass="14545">MYKNAVYIHMVWPTYKRLEFLNEEALQICLNALKLIAKEKNIRLLEVNGSVDHIHCLFALGPQDSLAKIAFWLKGRSSRILNQMYYEEGEFKWARNYYARSVSFSELSTVQEYIRNQALNHKL</sequence>
<accession>J1I0S0</accession>
<dbReference type="SMART" id="SM01321">
    <property type="entry name" value="Y1_Tnp"/>
    <property type="match status" value="1"/>
</dbReference>
<reference evidence="3" key="1">
    <citation type="journal article" date="2012" name="Stand. Genomic Sci.">
        <title>Permanent draft genome sequence of the gliding predator Saprospira grandis strain Sa g1 (= HR1).</title>
        <authorList>
            <person name="Mavromatis K."/>
            <person name="Chertkov O."/>
            <person name="Lapidus A."/>
            <person name="Nolan M."/>
            <person name="Lucas S."/>
            <person name="Tice H."/>
            <person name="Del Rio T.G."/>
            <person name="Cheng J.F."/>
            <person name="Han C."/>
            <person name="Tapia R."/>
            <person name="Bruce D."/>
            <person name="Goodwin L.A."/>
            <person name="Pitluck S."/>
            <person name="Huntemann M."/>
            <person name="Liolios K."/>
            <person name="Pagani I."/>
            <person name="Ivanova N."/>
            <person name="Mikhailova N."/>
            <person name="Pati A."/>
            <person name="Chen A."/>
            <person name="Palaniappan K."/>
            <person name="Land M."/>
            <person name="Brambilla E.M."/>
            <person name="Rohde M."/>
            <person name="Spring S."/>
            <person name="Goker M."/>
            <person name="Detter J.C."/>
            <person name="Bristow J."/>
            <person name="Eisen J.A."/>
            <person name="Markowitz V."/>
            <person name="Hugenholtz P."/>
            <person name="Kyrpides N.C."/>
            <person name="Klenk H.P."/>
            <person name="Woyke T."/>
        </authorList>
    </citation>
    <scope>NUCLEOTIDE SEQUENCE [LARGE SCALE GENOMIC DNA]</scope>
    <source>
        <strain evidence="3">DSM 2844</strain>
    </source>
</reference>
<dbReference type="Gene3D" id="3.30.70.1290">
    <property type="entry name" value="Transposase IS200-like"/>
    <property type="match status" value="1"/>
</dbReference>
<dbReference type="EMBL" id="JH719942">
    <property type="protein sequence ID" value="EJF51863.1"/>
    <property type="molecule type" value="Genomic_DNA"/>
</dbReference>